<evidence type="ECO:0008006" key="4">
    <source>
        <dbReference type="Google" id="ProtNLM"/>
    </source>
</evidence>
<keyword evidence="1" id="KW-0812">Transmembrane</keyword>
<gene>
    <name evidence="2" type="ORF">SAMN05660830_01705</name>
</gene>
<keyword evidence="1" id="KW-1133">Transmembrane helix</keyword>
<name>A0A8G2F923_9BACT</name>
<evidence type="ECO:0000256" key="1">
    <source>
        <dbReference type="SAM" id="Phobius"/>
    </source>
</evidence>
<comment type="caution">
    <text evidence="2">The sequence shown here is derived from an EMBL/GenBank/DDBJ whole genome shotgun (WGS) entry which is preliminary data.</text>
</comment>
<feature type="transmembrane region" description="Helical" evidence="1">
    <location>
        <begin position="140"/>
        <end position="164"/>
    </location>
</feature>
<dbReference type="EMBL" id="FQZR01000003">
    <property type="protein sequence ID" value="SHJ12144.1"/>
    <property type="molecule type" value="Genomic_DNA"/>
</dbReference>
<keyword evidence="1" id="KW-0472">Membrane</keyword>
<dbReference type="AlphaFoldDB" id="A0A8G2F923"/>
<protein>
    <recommendedName>
        <fullName evidence="4">Yip1 domain-containing protein</fullName>
    </recommendedName>
</protein>
<reference evidence="2 3" key="1">
    <citation type="submission" date="2016-11" db="EMBL/GenBank/DDBJ databases">
        <authorList>
            <person name="Varghese N."/>
            <person name="Submissions S."/>
        </authorList>
    </citation>
    <scope>NUCLEOTIDE SEQUENCE [LARGE SCALE GENOMIC DNA]</scope>
    <source>
        <strain evidence="2 3">DSM 17919</strain>
    </source>
</reference>
<dbReference type="Proteomes" id="UP000184001">
    <property type="component" value="Unassembled WGS sequence"/>
</dbReference>
<proteinExistence type="predicted"/>
<organism evidence="2 3">
    <name type="scientific">Halodesulfovibrio aestuarii</name>
    <dbReference type="NCBI Taxonomy" id="126333"/>
    <lineage>
        <taxon>Bacteria</taxon>
        <taxon>Pseudomonadati</taxon>
        <taxon>Thermodesulfobacteriota</taxon>
        <taxon>Desulfovibrionia</taxon>
        <taxon>Desulfovibrionales</taxon>
        <taxon>Desulfovibrionaceae</taxon>
        <taxon>Halodesulfovibrio</taxon>
    </lineage>
</organism>
<feature type="transmembrane region" description="Helical" evidence="1">
    <location>
        <begin position="98"/>
        <end position="119"/>
    </location>
</feature>
<feature type="transmembrane region" description="Helical" evidence="1">
    <location>
        <begin position="176"/>
        <end position="195"/>
    </location>
</feature>
<accession>A0A8G2F923</accession>
<evidence type="ECO:0000313" key="2">
    <source>
        <dbReference type="EMBL" id="SHJ12144.1"/>
    </source>
</evidence>
<sequence>MSCLRHFYNLLHKYMLVTYLKPYVSPTKFFSSQQTEKVPWRNVMFAVLTLMSVPLVRIGLGNLVGIFCEKYFAPYTVIFAFSLWQTPVEVILQQVMLVPLYVFSLFWVAIFLHSLLWMARGKNASYAATLRCVCYTAPCLYLSVFPYSGTLTAVIYSSIFLGYSLKAMHCTEWRKVLPVVAMFFPVLFIMCNMLFP</sequence>
<evidence type="ECO:0000313" key="3">
    <source>
        <dbReference type="Proteomes" id="UP000184001"/>
    </source>
</evidence>